<feature type="region of interest" description="Disordered" evidence="1">
    <location>
        <begin position="186"/>
        <end position="216"/>
    </location>
</feature>
<sequence>SRRVDRLFRATSDSSGILEASKRASRGRKNRGASFTAQLLASKQDDYTQGKIYMAGKSSSPAFQRYPGRGLTLKTSIFSSLGEVVYSQNWRGEGLAPFLAFDRASRFSLSNTSDGFGRVPNKSHENLAVIPARRPTSAEMNEVVTDISLGGDQQSVSTVGSSVYNTSFRMSVANPNADFAMSEKDNDVDADRHDGASEGKSTGGEAGTQDPATKEAEDTIAREKEEMYKQNAAKLQDVLASIKNSTKTVLGEMNHFLAETADVEQTFVRCRANTQRESARLDGLAPNVSDATQNSFQSMIANAASAGGNNANQLMAFMMANASNGAGAGDSAGDGFGTAASAVPRNGSSLMQG</sequence>
<comment type="caution">
    <text evidence="2">The sequence shown here is derived from an EMBL/GenBank/DDBJ whole genome shotgun (WGS) entry which is preliminary data.</text>
</comment>
<dbReference type="eggNOG" id="ENOG502TB7F">
    <property type="taxonomic scope" value="Eukaryota"/>
</dbReference>
<keyword evidence="3" id="KW-1185">Reference proteome</keyword>
<gene>
    <name evidence="2" type="ORF">THAOC_19053</name>
</gene>
<name>K0S5L4_THAOC</name>
<dbReference type="AlphaFoldDB" id="K0S5L4"/>
<reference evidence="2 3" key="1">
    <citation type="journal article" date="2012" name="Genome Biol.">
        <title>Genome and low-iron response of an oceanic diatom adapted to chronic iron limitation.</title>
        <authorList>
            <person name="Lommer M."/>
            <person name="Specht M."/>
            <person name="Roy A.S."/>
            <person name="Kraemer L."/>
            <person name="Andreson R."/>
            <person name="Gutowska M.A."/>
            <person name="Wolf J."/>
            <person name="Bergner S.V."/>
            <person name="Schilhabel M.B."/>
            <person name="Klostermeier U.C."/>
            <person name="Beiko R.G."/>
            <person name="Rosenstiel P."/>
            <person name="Hippler M."/>
            <person name="Laroche J."/>
        </authorList>
    </citation>
    <scope>NUCLEOTIDE SEQUENCE [LARGE SCALE GENOMIC DNA]</scope>
    <source>
        <strain evidence="2 3">CCMP1005</strain>
    </source>
</reference>
<feature type="compositionally biased region" description="Basic and acidic residues" evidence="1">
    <location>
        <begin position="186"/>
        <end position="197"/>
    </location>
</feature>
<protein>
    <submittedName>
        <fullName evidence="2">Uncharacterized protein</fullName>
    </submittedName>
</protein>
<dbReference type="EMBL" id="AGNL01020920">
    <property type="protein sequence ID" value="EJK60565.1"/>
    <property type="molecule type" value="Genomic_DNA"/>
</dbReference>
<evidence type="ECO:0000313" key="2">
    <source>
        <dbReference type="EMBL" id="EJK60565.1"/>
    </source>
</evidence>
<feature type="non-terminal residue" evidence="2">
    <location>
        <position position="1"/>
    </location>
</feature>
<evidence type="ECO:0000256" key="1">
    <source>
        <dbReference type="SAM" id="MobiDB-lite"/>
    </source>
</evidence>
<dbReference type="Proteomes" id="UP000266841">
    <property type="component" value="Unassembled WGS sequence"/>
</dbReference>
<accession>K0S5L4</accession>
<proteinExistence type="predicted"/>
<evidence type="ECO:0000313" key="3">
    <source>
        <dbReference type="Proteomes" id="UP000266841"/>
    </source>
</evidence>
<organism evidence="2 3">
    <name type="scientific">Thalassiosira oceanica</name>
    <name type="common">Marine diatom</name>
    <dbReference type="NCBI Taxonomy" id="159749"/>
    <lineage>
        <taxon>Eukaryota</taxon>
        <taxon>Sar</taxon>
        <taxon>Stramenopiles</taxon>
        <taxon>Ochrophyta</taxon>
        <taxon>Bacillariophyta</taxon>
        <taxon>Coscinodiscophyceae</taxon>
        <taxon>Thalassiosirophycidae</taxon>
        <taxon>Thalassiosirales</taxon>
        <taxon>Thalassiosiraceae</taxon>
        <taxon>Thalassiosira</taxon>
    </lineage>
</organism>